<evidence type="ECO:0000313" key="3">
    <source>
        <dbReference type="Proteomes" id="UP000238205"/>
    </source>
</evidence>
<dbReference type="Pfam" id="PF05272">
    <property type="entry name" value="VapE-like_dom"/>
    <property type="match status" value="1"/>
</dbReference>
<dbReference type="PANTHER" id="PTHR34985:SF1">
    <property type="entry name" value="SLR0554 PROTEIN"/>
    <property type="match status" value="1"/>
</dbReference>
<accession>A0A2T0VU97</accession>
<proteinExistence type="predicted"/>
<dbReference type="Proteomes" id="UP000238205">
    <property type="component" value="Unassembled WGS sequence"/>
</dbReference>
<comment type="caution">
    <text evidence="2">The sequence shown here is derived from an EMBL/GenBank/DDBJ whole genome shotgun (WGS) entry which is preliminary data.</text>
</comment>
<gene>
    <name evidence="2" type="ORF">CLV38_1398</name>
</gene>
<protein>
    <submittedName>
        <fullName evidence="2">Virulence-associated protein E</fullName>
    </submittedName>
</protein>
<dbReference type="RefSeq" id="WP_106196202.1">
    <property type="nucleotide sequence ID" value="NZ_PVTO01000039.1"/>
</dbReference>
<dbReference type="EMBL" id="PVTO01000039">
    <property type="protein sequence ID" value="PRY74752.1"/>
    <property type="molecule type" value="Genomic_DNA"/>
</dbReference>
<reference evidence="2 3" key="1">
    <citation type="submission" date="2018-03" db="EMBL/GenBank/DDBJ databases">
        <title>Genomic Encyclopedia of Archaeal and Bacterial Type Strains, Phase II (KMG-II): from individual species to whole genera.</title>
        <authorList>
            <person name="Goeker M."/>
        </authorList>
    </citation>
    <scope>NUCLEOTIDE SEQUENCE [LARGE SCALE GENOMIC DNA]</scope>
    <source>
        <strain evidence="2 3">DSM 13175</strain>
    </source>
</reference>
<name>A0A2T0VU97_9LACT</name>
<dbReference type="PANTHER" id="PTHR34985">
    <property type="entry name" value="SLR0554 PROTEIN"/>
    <property type="match status" value="1"/>
</dbReference>
<organism evidence="2 3">
    <name type="scientific">Alkalibacterium olivapovliticus</name>
    <dbReference type="NCBI Taxonomy" id="99907"/>
    <lineage>
        <taxon>Bacteria</taxon>
        <taxon>Bacillati</taxon>
        <taxon>Bacillota</taxon>
        <taxon>Bacilli</taxon>
        <taxon>Lactobacillales</taxon>
        <taxon>Carnobacteriaceae</taxon>
        <taxon>Alkalibacterium</taxon>
    </lineage>
</organism>
<evidence type="ECO:0000313" key="2">
    <source>
        <dbReference type="EMBL" id="PRY74752.1"/>
    </source>
</evidence>
<evidence type="ECO:0000259" key="1">
    <source>
        <dbReference type="Pfam" id="PF05272"/>
    </source>
</evidence>
<dbReference type="AlphaFoldDB" id="A0A2T0VU97"/>
<dbReference type="InterPro" id="IPR007936">
    <property type="entry name" value="VapE-like_dom"/>
</dbReference>
<keyword evidence="3" id="KW-1185">Reference proteome</keyword>
<sequence length="467" mass="53926">MKNNNANLSPSIWKSALEKNSKGEVTNSYANLHLILTNDDNLRDRIAFNEFNNQYYRKDFFNKIESESTLKVDFLTETDKEMIEIYLSNEYSIKASVKNLDKAIKQVALANRFHPVKDFIESTSYDPNFSRKIDTELIELFKLDDSDYNRWVSRLFFVSLVAMIYYPSSKFDFMFILEGSHSIGKTTFLNELGGEWFGNSLPSFGMSPDGEDTMSFNWVVNDDEMTAFLAAKESAIKRFITETTVFYRSYYSGDKKRVLRHSILTGTSNDIAYLDNQSQAVKRRLLPVISQTQPNQGKTELFDGRWRREILPRLLAEAKHVMETEYTVDNQAEIPTVIDLMTIGFNQNISDTLNSIRNRENLFDPDKEQILNYLESPISNSTALEGKELQNQINDFAFHLQRNPSNGNGPTRNKVSTKELVKIAMFTQPSSLEISKKVRTIMNSLDEWEYRSSIKFPYGVTSGWIRK</sequence>
<dbReference type="OrthoDB" id="9763644at2"/>
<feature type="domain" description="Virulence-associated protein E-like" evidence="1">
    <location>
        <begin position="131"/>
        <end position="328"/>
    </location>
</feature>